<dbReference type="SUPFAM" id="SSF53335">
    <property type="entry name" value="S-adenosyl-L-methionine-dependent methyltransferases"/>
    <property type="match status" value="1"/>
</dbReference>
<comment type="catalytic activity">
    <reaction evidence="2">
        <text>a 2'-deoxyadenosine in DNA + S-adenosyl-L-methionine = an N(6)-methyl-2'-deoxyadenosine in DNA + S-adenosyl-L-homocysteine + H(+)</text>
        <dbReference type="Rhea" id="RHEA:15197"/>
        <dbReference type="Rhea" id="RHEA-COMP:12418"/>
        <dbReference type="Rhea" id="RHEA-COMP:12419"/>
        <dbReference type="ChEBI" id="CHEBI:15378"/>
        <dbReference type="ChEBI" id="CHEBI:57856"/>
        <dbReference type="ChEBI" id="CHEBI:59789"/>
        <dbReference type="ChEBI" id="CHEBI:90615"/>
        <dbReference type="ChEBI" id="CHEBI:90616"/>
        <dbReference type="EC" id="2.1.1.72"/>
    </reaction>
</comment>
<dbReference type="InterPro" id="IPR023095">
    <property type="entry name" value="Ade_MeTrfase_dom_2"/>
</dbReference>
<evidence type="ECO:0000256" key="1">
    <source>
        <dbReference type="ARBA" id="ARBA00011900"/>
    </source>
</evidence>
<dbReference type="EC" id="2.1.1.72" evidence="1"/>
<keyword evidence="3" id="KW-0808">Transferase</keyword>
<reference evidence="3 4" key="1">
    <citation type="submission" date="2020-08" db="EMBL/GenBank/DDBJ databases">
        <authorList>
            <person name="Sorensen M.C.H."/>
        </authorList>
    </citation>
    <scope>NUCLEOTIDE SEQUENCE [LARGE SCALE GENOMIC DNA]</scope>
</reference>
<accession>A0A7T3KD98</accession>
<dbReference type="GO" id="GO:0009007">
    <property type="term" value="F:site-specific DNA-methyltransferase (adenine-specific) activity"/>
    <property type="evidence" value="ECO:0007669"/>
    <property type="project" value="InterPro"/>
</dbReference>
<name>A0A7T3KD98_9CAUD</name>
<dbReference type="EMBL" id="MT863715">
    <property type="protein sequence ID" value="QPX62984.1"/>
    <property type="molecule type" value="Genomic_DNA"/>
</dbReference>
<dbReference type="InterPro" id="IPR029063">
    <property type="entry name" value="SAM-dependent_MTases_sf"/>
</dbReference>
<dbReference type="Gene3D" id="1.10.1020.10">
    <property type="entry name" value="Adenine-specific Methyltransferase, Domain 2"/>
    <property type="match status" value="1"/>
</dbReference>
<keyword evidence="4" id="KW-1185">Reference proteome</keyword>
<gene>
    <name evidence="3" type="ORF">F336_026</name>
</gene>
<protein>
    <recommendedName>
        <fullName evidence="1">site-specific DNA-methyltransferase (adenine-specific)</fullName>
        <ecNumber evidence="1">2.1.1.72</ecNumber>
    </recommendedName>
</protein>
<evidence type="ECO:0000256" key="2">
    <source>
        <dbReference type="ARBA" id="ARBA00047942"/>
    </source>
</evidence>
<organism evidence="3 4">
    <name type="scientific">Campylobacter phage F336</name>
    <dbReference type="NCBI Taxonomy" id="2794361"/>
    <lineage>
        <taxon>Viruses</taxon>
        <taxon>Duplodnaviria</taxon>
        <taxon>Heunggongvirae</taxon>
        <taxon>Uroviricota</taxon>
        <taxon>Caudoviricetes</taxon>
        <taxon>Connertonviridae</taxon>
        <taxon>Fletchervirus</taxon>
        <taxon>Fletchervirus F336</taxon>
    </lineage>
</organism>
<sequence>MKVYDCYPTYLGCKRALAVDIIKKIKEMYPNTKTIVDAFGGSGAISITAIQMGLNALYNEKTERVARAIKYLANGNFDDITTFMSYDEYWDNVVSNNILNNSDCFKVSFMYNFPGRGNCYIIPDDEFKNFRILLQKFVCKDSDPQLLYPFLNDNFHSIINELYSIEKPIIERYNDIMPILKKLFLISKHNLYQYFNASIDELKKISFKMLQNIVGDAEAAYILKMCRIYPIEKITFLRNHKYIDFSKMEISNKDAFDLDLSKYDPETTVLYFDPPYKNTAKSGNYTDFDSNILPLLFDKFKQFPIFLSEYSSNVEGLQEIYTKSIPHFNGKEYAKEVLYFKSPLR</sequence>
<proteinExistence type="predicted"/>
<evidence type="ECO:0000313" key="4">
    <source>
        <dbReference type="Proteomes" id="UP000595323"/>
    </source>
</evidence>
<dbReference type="Gene3D" id="3.40.50.150">
    <property type="entry name" value="Vaccinia Virus protein VP39"/>
    <property type="match status" value="2"/>
</dbReference>
<dbReference type="Proteomes" id="UP000595323">
    <property type="component" value="Segment"/>
</dbReference>
<evidence type="ECO:0000313" key="3">
    <source>
        <dbReference type="EMBL" id="QPX62984.1"/>
    </source>
</evidence>